<dbReference type="Pfam" id="PF00440">
    <property type="entry name" value="TetR_N"/>
    <property type="match status" value="1"/>
</dbReference>
<dbReference type="InterPro" id="IPR009057">
    <property type="entry name" value="Homeodomain-like_sf"/>
</dbReference>
<feature type="DNA-binding region" description="H-T-H motif" evidence="2">
    <location>
        <begin position="27"/>
        <end position="46"/>
    </location>
</feature>
<proteinExistence type="predicted"/>
<sequence>MARASKRDFIVEVATGLFMEHGFKGTSVDMVVSACGVSKPTVYNHFPDKVELLQAVLSRWVEQRLAAMPEVSNWLQWQAGLTAWFDDEVLAMYRLVLGEGWRFEAAAQLFWQGFDQPWRQQVMQLAQRPGQVEARLDQALWKGVSQGLQAGLQVLQAD</sequence>
<evidence type="ECO:0000259" key="3">
    <source>
        <dbReference type="PROSITE" id="PS50977"/>
    </source>
</evidence>
<reference evidence="4 5" key="1">
    <citation type="submission" date="2024-09" db="EMBL/GenBank/DDBJ databases">
        <authorList>
            <person name="Sun Q."/>
            <person name="Mori K."/>
        </authorList>
    </citation>
    <scope>NUCLEOTIDE SEQUENCE [LARGE SCALE GENOMIC DNA]</scope>
    <source>
        <strain evidence="4 5">ATCC 51285</strain>
    </source>
</reference>
<keyword evidence="5" id="KW-1185">Reference proteome</keyword>
<comment type="caution">
    <text evidence="4">The sequence shown here is derived from an EMBL/GenBank/DDBJ whole genome shotgun (WGS) entry which is preliminary data.</text>
</comment>
<name>A0ABV5ZF04_9GAMM</name>
<dbReference type="RefSeq" id="WP_035461030.1">
    <property type="nucleotide sequence ID" value="NZ_JBHLZN010000006.1"/>
</dbReference>
<dbReference type="InterPro" id="IPR023772">
    <property type="entry name" value="DNA-bd_HTH_TetR-type_CS"/>
</dbReference>
<evidence type="ECO:0000256" key="2">
    <source>
        <dbReference type="PROSITE-ProRule" id="PRU00335"/>
    </source>
</evidence>
<evidence type="ECO:0000256" key="1">
    <source>
        <dbReference type="ARBA" id="ARBA00023125"/>
    </source>
</evidence>
<dbReference type="PROSITE" id="PS01081">
    <property type="entry name" value="HTH_TETR_1"/>
    <property type="match status" value="1"/>
</dbReference>
<gene>
    <name evidence="4" type="ORF">ACFFLH_15700</name>
</gene>
<dbReference type="Gene3D" id="1.10.357.10">
    <property type="entry name" value="Tetracycline Repressor, domain 2"/>
    <property type="match status" value="1"/>
</dbReference>
<protein>
    <submittedName>
        <fullName evidence="4">TetR/AcrR family transcriptional regulator</fullName>
    </submittedName>
</protein>
<feature type="domain" description="HTH tetR-type" evidence="3">
    <location>
        <begin position="4"/>
        <end position="64"/>
    </location>
</feature>
<dbReference type="SUPFAM" id="SSF46689">
    <property type="entry name" value="Homeodomain-like"/>
    <property type="match status" value="1"/>
</dbReference>
<dbReference type="PANTHER" id="PTHR30055:SF146">
    <property type="entry name" value="HTH-TYPE TRANSCRIPTIONAL DUAL REGULATOR CECR"/>
    <property type="match status" value="1"/>
</dbReference>
<dbReference type="InterPro" id="IPR001647">
    <property type="entry name" value="HTH_TetR"/>
</dbReference>
<evidence type="ECO:0000313" key="5">
    <source>
        <dbReference type="Proteomes" id="UP001589628"/>
    </source>
</evidence>
<organism evidence="4 5">
    <name type="scientific">Balneatrix alpica</name>
    <dbReference type="NCBI Taxonomy" id="75684"/>
    <lineage>
        <taxon>Bacteria</taxon>
        <taxon>Pseudomonadati</taxon>
        <taxon>Pseudomonadota</taxon>
        <taxon>Gammaproteobacteria</taxon>
        <taxon>Oceanospirillales</taxon>
        <taxon>Balneatrichaceae</taxon>
        <taxon>Balneatrix</taxon>
    </lineage>
</organism>
<dbReference type="Proteomes" id="UP001589628">
    <property type="component" value="Unassembled WGS sequence"/>
</dbReference>
<dbReference type="EMBL" id="JBHLZN010000006">
    <property type="protein sequence ID" value="MFB9887858.1"/>
    <property type="molecule type" value="Genomic_DNA"/>
</dbReference>
<keyword evidence="1 2" id="KW-0238">DNA-binding</keyword>
<dbReference type="PANTHER" id="PTHR30055">
    <property type="entry name" value="HTH-TYPE TRANSCRIPTIONAL REGULATOR RUTR"/>
    <property type="match status" value="1"/>
</dbReference>
<evidence type="ECO:0000313" key="4">
    <source>
        <dbReference type="EMBL" id="MFB9887858.1"/>
    </source>
</evidence>
<accession>A0ABV5ZF04</accession>
<dbReference type="PRINTS" id="PR00455">
    <property type="entry name" value="HTHTETR"/>
</dbReference>
<dbReference type="PROSITE" id="PS50977">
    <property type="entry name" value="HTH_TETR_2"/>
    <property type="match status" value="1"/>
</dbReference>
<dbReference type="InterPro" id="IPR050109">
    <property type="entry name" value="HTH-type_TetR-like_transc_reg"/>
</dbReference>